<dbReference type="SUPFAM" id="SSF50998">
    <property type="entry name" value="Quinoprotein alcohol dehydrogenase-like"/>
    <property type="match status" value="1"/>
</dbReference>
<dbReference type="InterPro" id="IPR011047">
    <property type="entry name" value="Quinoprotein_ADH-like_sf"/>
</dbReference>
<name>A0A6A6UD49_9PEZI</name>
<evidence type="ECO:0008006" key="3">
    <source>
        <dbReference type="Google" id="ProtNLM"/>
    </source>
</evidence>
<dbReference type="Proteomes" id="UP000799302">
    <property type="component" value="Unassembled WGS sequence"/>
</dbReference>
<dbReference type="InterPro" id="IPR015943">
    <property type="entry name" value="WD40/YVTN_repeat-like_dom_sf"/>
</dbReference>
<organism evidence="1 2">
    <name type="scientific">Microthyrium microscopicum</name>
    <dbReference type="NCBI Taxonomy" id="703497"/>
    <lineage>
        <taxon>Eukaryota</taxon>
        <taxon>Fungi</taxon>
        <taxon>Dikarya</taxon>
        <taxon>Ascomycota</taxon>
        <taxon>Pezizomycotina</taxon>
        <taxon>Dothideomycetes</taxon>
        <taxon>Dothideomycetes incertae sedis</taxon>
        <taxon>Microthyriales</taxon>
        <taxon>Microthyriaceae</taxon>
        <taxon>Microthyrium</taxon>
    </lineage>
</organism>
<dbReference type="Pfam" id="PF05935">
    <property type="entry name" value="Arylsulfotrans"/>
    <property type="match status" value="1"/>
</dbReference>
<dbReference type="GO" id="GO:0004062">
    <property type="term" value="F:aryl sulfotransferase activity"/>
    <property type="evidence" value="ECO:0007669"/>
    <property type="project" value="InterPro"/>
</dbReference>
<dbReference type="EMBL" id="MU004236">
    <property type="protein sequence ID" value="KAF2668844.1"/>
    <property type="molecule type" value="Genomic_DNA"/>
</dbReference>
<dbReference type="PANTHER" id="PTHR35340">
    <property type="entry name" value="PQQ ENZYME REPEAT PROTEIN-RELATED"/>
    <property type="match status" value="1"/>
</dbReference>
<dbReference type="InterPro" id="IPR053143">
    <property type="entry name" value="Arylsulfate_ST"/>
</dbReference>
<protein>
    <recommendedName>
        <fullName evidence="3">PQQ enzyme repeat protein</fullName>
    </recommendedName>
</protein>
<sequence length="391" mass="43198">MEQNALIRRGVGLKGVDHNKVSPGYVVYAHLTSTGTVRVVDNNGNEVHSWNLPLRPGRHARILPDGSLAYNGVHPEGPDLFTMWQKYRGGVMIKVSPAGKILSEYRDPYAHHDQHHLDNGELIYTTVEPLTSAAAATISGGIPGSEAPNNIVYGDCIKHVDPSTGELLWYWRAIDHLDPQKFKLNPHFDREHWPLINSVTVLKDGNILASLRSVSAVVVISRETGDILLHIDDNIVAQQHCASELDNGNILIFDNGTHRKNSSATFSRVIEVSRSTGEVVWSYVDKSMPMSFFSAFMGGAQRLRNGNTLITEAMFGRVFEVTQNGDVVWEYVNPHFANYAEFKDGGENLGKVGFDYPANAIFRAYKYTPDEIPWIGSLDGGEGMVTPASTP</sequence>
<accession>A0A6A6UD49</accession>
<reference evidence="1" key="1">
    <citation type="journal article" date="2020" name="Stud. Mycol.">
        <title>101 Dothideomycetes genomes: a test case for predicting lifestyles and emergence of pathogens.</title>
        <authorList>
            <person name="Haridas S."/>
            <person name="Albert R."/>
            <person name="Binder M."/>
            <person name="Bloem J."/>
            <person name="Labutti K."/>
            <person name="Salamov A."/>
            <person name="Andreopoulos B."/>
            <person name="Baker S."/>
            <person name="Barry K."/>
            <person name="Bills G."/>
            <person name="Bluhm B."/>
            <person name="Cannon C."/>
            <person name="Castanera R."/>
            <person name="Culley D."/>
            <person name="Daum C."/>
            <person name="Ezra D."/>
            <person name="Gonzalez J."/>
            <person name="Henrissat B."/>
            <person name="Kuo A."/>
            <person name="Liang C."/>
            <person name="Lipzen A."/>
            <person name="Lutzoni F."/>
            <person name="Magnuson J."/>
            <person name="Mondo S."/>
            <person name="Nolan M."/>
            <person name="Ohm R."/>
            <person name="Pangilinan J."/>
            <person name="Park H.-J."/>
            <person name="Ramirez L."/>
            <person name="Alfaro M."/>
            <person name="Sun H."/>
            <person name="Tritt A."/>
            <person name="Yoshinaga Y."/>
            <person name="Zwiers L.-H."/>
            <person name="Turgeon B."/>
            <person name="Goodwin S."/>
            <person name="Spatafora J."/>
            <person name="Crous P."/>
            <person name="Grigoriev I."/>
        </authorList>
    </citation>
    <scope>NUCLEOTIDE SEQUENCE</scope>
    <source>
        <strain evidence="1">CBS 115976</strain>
    </source>
</reference>
<dbReference type="OrthoDB" id="202289at2759"/>
<dbReference type="Gene3D" id="2.130.10.10">
    <property type="entry name" value="YVTN repeat-like/Quinoprotein amine dehydrogenase"/>
    <property type="match status" value="1"/>
</dbReference>
<evidence type="ECO:0000313" key="2">
    <source>
        <dbReference type="Proteomes" id="UP000799302"/>
    </source>
</evidence>
<evidence type="ECO:0000313" key="1">
    <source>
        <dbReference type="EMBL" id="KAF2668844.1"/>
    </source>
</evidence>
<proteinExistence type="predicted"/>
<dbReference type="PANTHER" id="PTHR35340:SF5">
    <property type="entry name" value="ASST-DOMAIN-CONTAINING PROTEIN"/>
    <property type="match status" value="1"/>
</dbReference>
<dbReference type="AlphaFoldDB" id="A0A6A6UD49"/>
<dbReference type="InterPro" id="IPR010262">
    <property type="entry name" value="Arylsulfotransferase_bact"/>
</dbReference>
<gene>
    <name evidence="1" type="ORF">BT63DRAFT_389045</name>
</gene>
<keyword evidence="2" id="KW-1185">Reference proteome</keyword>